<protein>
    <recommendedName>
        <fullName evidence="8">Transcriptional repressor NrdR</fullName>
    </recommendedName>
</protein>
<keyword evidence="11" id="KW-1185">Reference proteome</keyword>
<dbReference type="KEGG" id="rhom:FRIFI_2262"/>
<dbReference type="GO" id="GO:0045892">
    <property type="term" value="P:negative regulation of DNA-templated transcription"/>
    <property type="evidence" value="ECO:0007669"/>
    <property type="project" value="UniProtKB-UniRule"/>
</dbReference>
<evidence type="ECO:0000256" key="3">
    <source>
        <dbReference type="ARBA" id="ARBA00022833"/>
    </source>
</evidence>
<evidence type="ECO:0000313" key="11">
    <source>
        <dbReference type="Proteomes" id="UP000245695"/>
    </source>
</evidence>
<organism evidence="10 11">
    <name type="scientific">Romboutsia hominis</name>
    <dbReference type="NCBI Taxonomy" id="1507512"/>
    <lineage>
        <taxon>Bacteria</taxon>
        <taxon>Bacillati</taxon>
        <taxon>Bacillota</taxon>
        <taxon>Clostridia</taxon>
        <taxon>Peptostreptococcales</taxon>
        <taxon>Peptostreptococcaceae</taxon>
        <taxon>Romboutsia</taxon>
    </lineage>
</organism>
<keyword evidence="2 8" id="KW-0547">Nucleotide-binding</keyword>
<keyword evidence="3" id="KW-0862">Zinc</keyword>
<dbReference type="RefSeq" id="WP_092924195.1">
    <property type="nucleotide sequence ID" value="NZ_FJTZ01000012.1"/>
</dbReference>
<evidence type="ECO:0000259" key="9">
    <source>
        <dbReference type="PROSITE" id="PS51161"/>
    </source>
</evidence>
<dbReference type="GO" id="GO:0003677">
    <property type="term" value="F:DNA binding"/>
    <property type="evidence" value="ECO:0007669"/>
    <property type="project" value="UniProtKB-KW"/>
</dbReference>
<keyword evidence="4 8" id="KW-0067">ATP-binding</keyword>
<keyword evidence="6 8" id="KW-0238">DNA-binding</keyword>
<evidence type="ECO:0000256" key="5">
    <source>
        <dbReference type="ARBA" id="ARBA00023015"/>
    </source>
</evidence>
<dbReference type="AlphaFoldDB" id="A0A2P2BTW0"/>
<evidence type="ECO:0000256" key="1">
    <source>
        <dbReference type="ARBA" id="ARBA00022491"/>
    </source>
</evidence>
<dbReference type="NCBIfam" id="TIGR00244">
    <property type="entry name" value="transcriptional regulator NrdR"/>
    <property type="match status" value="1"/>
</dbReference>
<sequence>MQCPYCNYKESKVVDSRHTDRKSIRRRRECESCKKRFTTYEKIEMTPVMVVKKDNNREYFDREKLKNGILKSCEKRPVSVEQIDDIVYYIENEINKLYISEIETGEIGEMVMDRLKEVDEVAYVRFASVYRQFKDINTFVAELKNILTEKGN</sequence>
<reference evidence="10 11" key="1">
    <citation type="submission" date="2014-09" db="EMBL/GenBank/DDBJ databases">
        <authorList>
            <person name="Hornung B.V."/>
        </authorList>
    </citation>
    <scope>NUCLEOTIDE SEQUENCE [LARGE SCALE GENOMIC DNA]</scope>
    <source>
        <strain evidence="10 11">FRIFI</strain>
    </source>
</reference>
<dbReference type="Proteomes" id="UP000245695">
    <property type="component" value="Chromosome 1"/>
</dbReference>
<gene>
    <name evidence="8" type="primary">nrdR</name>
    <name evidence="10" type="ORF">FRIFI_2262</name>
</gene>
<feature type="domain" description="ATP-cone" evidence="9">
    <location>
        <begin position="48"/>
        <end position="138"/>
    </location>
</feature>
<dbReference type="PANTHER" id="PTHR30455">
    <property type="entry name" value="TRANSCRIPTIONAL REPRESSOR NRDR"/>
    <property type="match status" value="1"/>
</dbReference>
<dbReference type="InterPro" id="IPR055173">
    <property type="entry name" value="NrdR-like_N"/>
</dbReference>
<dbReference type="GO" id="GO:0005524">
    <property type="term" value="F:ATP binding"/>
    <property type="evidence" value="ECO:0007669"/>
    <property type="project" value="UniProtKB-UniRule"/>
</dbReference>
<name>A0A2P2BTW0_9FIRM</name>
<keyword evidence="1 8" id="KW-0678">Repressor</keyword>
<comment type="similarity">
    <text evidence="8">Belongs to the NrdR family.</text>
</comment>
<comment type="caution">
    <text evidence="8">Lacks conserved residue(s) required for the propagation of feature annotation.</text>
</comment>
<evidence type="ECO:0000256" key="4">
    <source>
        <dbReference type="ARBA" id="ARBA00022840"/>
    </source>
</evidence>
<comment type="function">
    <text evidence="8">Negatively regulates transcription of bacterial ribonucleotide reductase nrd genes and operons by binding to NrdR-boxes.</text>
</comment>
<evidence type="ECO:0000256" key="2">
    <source>
        <dbReference type="ARBA" id="ARBA00022741"/>
    </source>
</evidence>
<dbReference type="Pfam" id="PF03477">
    <property type="entry name" value="ATP-cone"/>
    <property type="match status" value="1"/>
</dbReference>
<evidence type="ECO:0000313" key="10">
    <source>
        <dbReference type="EMBL" id="CEI73789.1"/>
    </source>
</evidence>
<proteinExistence type="inferred from homology"/>
<keyword evidence="7 8" id="KW-0804">Transcription</keyword>
<dbReference type="PROSITE" id="PS51161">
    <property type="entry name" value="ATP_CONE"/>
    <property type="match status" value="1"/>
</dbReference>
<dbReference type="GO" id="GO:0008270">
    <property type="term" value="F:zinc ion binding"/>
    <property type="evidence" value="ECO:0007669"/>
    <property type="project" value="InterPro"/>
</dbReference>
<evidence type="ECO:0000256" key="7">
    <source>
        <dbReference type="ARBA" id="ARBA00023163"/>
    </source>
</evidence>
<dbReference type="InterPro" id="IPR003796">
    <property type="entry name" value="RNR_NrdR-like"/>
</dbReference>
<evidence type="ECO:0000256" key="6">
    <source>
        <dbReference type="ARBA" id="ARBA00023125"/>
    </source>
</evidence>
<dbReference type="EMBL" id="LN650648">
    <property type="protein sequence ID" value="CEI73789.1"/>
    <property type="molecule type" value="Genomic_DNA"/>
</dbReference>
<keyword evidence="5 8" id="KW-0805">Transcription regulation</keyword>
<dbReference type="PANTHER" id="PTHR30455:SF2">
    <property type="entry name" value="TRANSCRIPTIONAL REPRESSOR NRDR"/>
    <property type="match status" value="1"/>
</dbReference>
<dbReference type="HAMAP" id="MF_00440">
    <property type="entry name" value="NrdR"/>
    <property type="match status" value="1"/>
</dbReference>
<dbReference type="Pfam" id="PF22811">
    <property type="entry name" value="Zn_ribbon_NrdR"/>
    <property type="match status" value="1"/>
</dbReference>
<dbReference type="InterPro" id="IPR005144">
    <property type="entry name" value="ATP-cone_dom"/>
</dbReference>
<accession>A0A2P2BTW0</accession>
<evidence type="ECO:0000256" key="8">
    <source>
        <dbReference type="HAMAP-Rule" id="MF_00440"/>
    </source>
</evidence>